<reference evidence="1 2" key="1">
    <citation type="journal article" date="2016" name="Nat. Commun.">
        <title>Thousands of microbial genomes shed light on interconnected biogeochemical processes in an aquifer system.</title>
        <authorList>
            <person name="Anantharaman K."/>
            <person name="Brown C.T."/>
            <person name="Hug L.A."/>
            <person name="Sharon I."/>
            <person name="Castelle C.J."/>
            <person name="Probst A.J."/>
            <person name="Thomas B.C."/>
            <person name="Singh A."/>
            <person name="Wilkins M.J."/>
            <person name="Karaoz U."/>
            <person name="Brodie E.L."/>
            <person name="Williams K.H."/>
            <person name="Hubbard S.S."/>
            <person name="Banfield J.F."/>
        </authorList>
    </citation>
    <scope>NUCLEOTIDE SEQUENCE [LARGE SCALE GENOMIC DNA]</scope>
</reference>
<comment type="caution">
    <text evidence="1">The sequence shown here is derived from an EMBL/GenBank/DDBJ whole genome shotgun (WGS) entry which is preliminary data.</text>
</comment>
<dbReference type="Gene3D" id="3.40.50.450">
    <property type="match status" value="1"/>
</dbReference>
<proteinExistence type="predicted"/>
<gene>
    <name evidence="1" type="ORF">A2358_02425</name>
</gene>
<protein>
    <recommendedName>
        <fullName evidence="3">Nucleoside 2-deoxyribosyltransferase</fullName>
    </recommendedName>
</protein>
<evidence type="ECO:0008006" key="3">
    <source>
        <dbReference type="Google" id="ProtNLM"/>
    </source>
</evidence>
<dbReference type="Proteomes" id="UP000178650">
    <property type="component" value="Unassembled WGS sequence"/>
</dbReference>
<evidence type="ECO:0000313" key="2">
    <source>
        <dbReference type="Proteomes" id="UP000178650"/>
    </source>
</evidence>
<dbReference type="AlphaFoldDB" id="A0A1G2IU83"/>
<organism evidence="1 2">
    <name type="scientific">Candidatus Staskawiczbacteria bacterium RIFOXYB1_FULL_37_44</name>
    <dbReference type="NCBI Taxonomy" id="1802223"/>
    <lineage>
        <taxon>Bacteria</taxon>
        <taxon>Candidatus Staskawicziibacteriota</taxon>
    </lineage>
</organism>
<accession>A0A1G2IU83</accession>
<evidence type="ECO:0000313" key="1">
    <source>
        <dbReference type="EMBL" id="OGZ78182.1"/>
    </source>
</evidence>
<dbReference type="STRING" id="1802223.A2358_02425"/>
<dbReference type="EMBL" id="MHPJ01000026">
    <property type="protein sequence ID" value="OGZ78182.1"/>
    <property type="molecule type" value="Genomic_DNA"/>
</dbReference>
<name>A0A1G2IU83_9BACT</name>
<sequence>MKIFIAGSMSFALEIIKTRKDLEDMGFEADYAPDTHDCFEKPHLKLNEDMDHCERTDIMKSCMDIQENCDAILLLNHPKDGTHGYIGSHSLIELGLAYYLKQKIFLLYPPPPKETARYWVEVMHMKPIILNGDISKIKERLKV</sequence>